<reference evidence="3 4" key="1">
    <citation type="journal article" date="2012" name="Science">
        <title>The Paleozoic origin of enzymatic lignin decomposition reconstructed from 31 fungal genomes.</title>
        <authorList>
            <person name="Floudas D."/>
            <person name="Binder M."/>
            <person name="Riley R."/>
            <person name="Barry K."/>
            <person name="Blanchette R.A."/>
            <person name="Henrissat B."/>
            <person name="Martinez A.T."/>
            <person name="Otillar R."/>
            <person name="Spatafora J.W."/>
            <person name="Yadav J.S."/>
            <person name="Aerts A."/>
            <person name="Benoit I."/>
            <person name="Boyd A."/>
            <person name="Carlson A."/>
            <person name="Copeland A."/>
            <person name="Coutinho P.M."/>
            <person name="de Vries R.P."/>
            <person name="Ferreira P."/>
            <person name="Findley K."/>
            <person name="Foster B."/>
            <person name="Gaskell J."/>
            <person name="Glotzer D."/>
            <person name="Gorecki P."/>
            <person name="Heitman J."/>
            <person name="Hesse C."/>
            <person name="Hori C."/>
            <person name="Igarashi K."/>
            <person name="Jurgens J.A."/>
            <person name="Kallen N."/>
            <person name="Kersten P."/>
            <person name="Kohler A."/>
            <person name="Kuees U."/>
            <person name="Kumar T.K.A."/>
            <person name="Kuo A."/>
            <person name="LaButti K."/>
            <person name="Larrondo L.F."/>
            <person name="Lindquist E."/>
            <person name="Ling A."/>
            <person name="Lombard V."/>
            <person name="Lucas S."/>
            <person name="Lundell T."/>
            <person name="Martin R."/>
            <person name="McLaughlin D.J."/>
            <person name="Morgenstern I."/>
            <person name="Morin E."/>
            <person name="Murat C."/>
            <person name="Nagy L.G."/>
            <person name="Nolan M."/>
            <person name="Ohm R.A."/>
            <person name="Patyshakuliyeva A."/>
            <person name="Rokas A."/>
            <person name="Ruiz-Duenas F.J."/>
            <person name="Sabat G."/>
            <person name="Salamov A."/>
            <person name="Samejima M."/>
            <person name="Schmutz J."/>
            <person name="Slot J.C."/>
            <person name="St John F."/>
            <person name="Stenlid J."/>
            <person name="Sun H."/>
            <person name="Sun S."/>
            <person name="Syed K."/>
            <person name="Tsang A."/>
            <person name="Wiebenga A."/>
            <person name="Young D."/>
            <person name="Pisabarro A."/>
            <person name="Eastwood D.C."/>
            <person name="Martin F."/>
            <person name="Cullen D."/>
            <person name="Grigoriev I.V."/>
            <person name="Hibbett D.S."/>
        </authorList>
    </citation>
    <scope>NUCLEOTIDE SEQUENCE</scope>
    <source>
        <strain evidence="4">FP-58527</strain>
    </source>
</reference>
<dbReference type="AlphaFoldDB" id="S8DIS4"/>
<evidence type="ECO:0000313" key="4">
    <source>
        <dbReference type="Proteomes" id="UP000015241"/>
    </source>
</evidence>
<feature type="transmembrane region" description="Helical" evidence="2">
    <location>
        <begin position="58"/>
        <end position="78"/>
    </location>
</feature>
<dbReference type="InParanoid" id="S8DIS4"/>
<dbReference type="Proteomes" id="UP000015241">
    <property type="component" value="Unassembled WGS sequence"/>
</dbReference>
<keyword evidence="2" id="KW-0812">Transmembrane</keyword>
<dbReference type="OrthoDB" id="10510545at2759"/>
<proteinExistence type="predicted"/>
<keyword evidence="4" id="KW-1185">Reference proteome</keyword>
<feature type="region of interest" description="Disordered" evidence="1">
    <location>
        <begin position="109"/>
        <end position="186"/>
    </location>
</feature>
<dbReference type="EMBL" id="KE504271">
    <property type="protein sequence ID" value="EPS93506.1"/>
    <property type="molecule type" value="Genomic_DNA"/>
</dbReference>
<name>S8DIS4_FOMSC</name>
<sequence>MASTHEFLWPTATMVPISTSTPTGQADNTEAHSISPGIPSTEDAIASSTAPPVDWVDLVPLMVCGLFLSILVTGMLLAPSTRIDPGSDWAFVLDKTALVDGELWQSDDDLEAGMAGPFSSASTEDAAAPPSSTGRASIPLPPLAPRVQAIAERSRSSEPADVSARCPMARRGSTAVPGGPLGDGPG</sequence>
<evidence type="ECO:0000313" key="3">
    <source>
        <dbReference type="EMBL" id="EPS93506.1"/>
    </source>
</evidence>
<feature type="compositionally biased region" description="Polar residues" evidence="1">
    <location>
        <begin position="16"/>
        <end position="32"/>
    </location>
</feature>
<accession>S8DIS4</accession>
<keyword evidence="2" id="KW-1133">Transmembrane helix</keyword>
<gene>
    <name evidence="3" type="ORF">FOMPIDRAFT_1055916</name>
</gene>
<organism evidence="3 4">
    <name type="scientific">Fomitopsis schrenkii</name>
    <name type="common">Brown rot fungus</name>
    <dbReference type="NCBI Taxonomy" id="2126942"/>
    <lineage>
        <taxon>Eukaryota</taxon>
        <taxon>Fungi</taxon>
        <taxon>Dikarya</taxon>
        <taxon>Basidiomycota</taxon>
        <taxon>Agaricomycotina</taxon>
        <taxon>Agaricomycetes</taxon>
        <taxon>Polyporales</taxon>
        <taxon>Fomitopsis</taxon>
    </lineage>
</organism>
<evidence type="ECO:0000256" key="1">
    <source>
        <dbReference type="SAM" id="MobiDB-lite"/>
    </source>
</evidence>
<feature type="region of interest" description="Disordered" evidence="1">
    <location>
        <begin position="15"/>
        <end position="46"/>
    </location>
</feature>
<dbReference type="HOGENOM" id="CLU_1454449_0_0_1"/>
<evidence type="ECO:0000256" key="2">
    <source>
        <dbReference type="SAM" id="Phobius"/>
    </source>
</evidence>
<keyword evidence="2" id="KW-0472">Membrane</keyword>
<protein>
    <submittedName>
        <fullName evidence="3">Uncharacterized protein</fullName>
    </submittedName>
</protein>